<feature type="compositionally biased region" description="Basic and acidic residues" evidence="1">
    <location>
        <begin position="643"/>
        <end position="682"/>
    </location>
</feature>
<gene>
    <name evidence="2" type="ORF">IPOD504_LOCUS10571</name>
</gene>
<feature type="compositionally biased region" description="Basic and acidic residues" evidence="1">
    <location>
        <begin position="252"/>
        <end position="267"/>
    </location>
</feature>
<evidence type="ECO:0000313" key="2">
    <source>
        <dbReference type="EMBL" id="CAH2058394.1"/>
    </source>
</evidence>
<dbReference type="Proteomes" id="UP000837857">
    <property type="component" value="Chromosome 25"/>
</dbReference>
<feature type="compositionally biased region" description="Basic and acidic residues" evidence="1">
    <location>
        <begin position="305"/>
        <end position="318"/>
    </location>
</feature>
<feature type="region of interest" description="Disordered" evidence="1">
    <location>
        <begin position="166"/>
        <end position="440"/>
    </location>
</feature>
<organism evidence="2 3">
    <name type="scientific">Iphiclides podalirius</name>
    <name type="common">scarce swallowtail</name>
    <dbReference type="NCBI Taxonomy" id="110791"/>
    <lineage>
        <taxon>Eukaryota</taxon>
        <taxon>Metazoa</taxon>
        <taxon>Ecdysozoa</taxon>
        <taxon>Arthropoda</taxon>
        <taxon>Hexapoda</taxon>
        <taxon>Insecta</taxon>
        <taxon>Pterygota</taxon>
        <taxon>Neoptera</taxon>
        <taxon>Endopterygota</taxon>
        <taxon>Lepidoptera</taxon>
        <taxon>Glossata</taxon>
        <taxon>Ditrysia</taxon>
        <taxon>Papilionoidea</taxon>
        <taxon>Papilionidae</taxon>
        <taxon>Papilioninae</taxon>
        <taxon>Iphiclides</taxon>
    </lineage>
</organism>
<name>A0ABN8IN12_9NEOP</name>
<feature type="compositionally biased region" description="Basic and acidic residues" evidence="1">
    <location>
        <begin position="690"/>
        <end position="758"/>
    </location>
</feature>
<evidence type="ECO:0000256" key="1">
    <source>
        <dbReference type="SAM" id="MobiDB-lite"/>
    </source>
</evidence>
<feature type="compositionally biased region" description="Basic and acidic residues" evidence="1">
    <location>
        <begin position="170"/>
        <end position="195"/>
    </location>
</feature>
<evidence type="ECO:0000313" key="3">
    <source>
        <dbReference type="Proteomes" id="UP000837857"/>
    </source>
</evidence>
<feature type="compositionally biased region" description="Basic residues" evidence="1">
    <location>
        <begin position="268"/>
        <end position="277"/>
    </location>
</feature>
<reference evidence="2" key="1">
    <citation type="submission" date="2022-03" db="EMBL/GenBank/DDBJ databases">
        <authorList>
            <person name="Martin H S."/>
        </authorList>
    </citation>
    <scope>NUCLEOTIDE SEQUENCE</scope>
</reference>
<feature type="compositionally biased region" description="Basic and acidic residues" evidence="1">
    <location>
        <begin position="46"/>
        <end position="56"/>
    </location>
</feature>
<feature type="compositionally biased region" description="Polar residues" evidence="1">
    <location>
        <begin position="405"/>
        <end position="417"/>
    </location>
</feature>
<feature type="compositionally biased region" description="Basic and acidic residues" evidence="1">
    <location>
        <begin position="363"/>
        <end position="388"/>
    </location>
</feature>
<feature type="compositionally biased region" description="Low complexity" evidence="1">
    <location>
        <begin position="613"/>
        <end position="626"/>
    </location>
</feature>
<feature type="region of interest" description="Disordered" evidence="1">
    <location>
        <begin position="613"/>
        <end position="771"/>
    </location>
</feature>
<accession>A0ABN8IN12</accession>
<protein>
    <submittedName>
        <fullName evidence="2">Uncharacterized protein</fullName>
    </submittedName>
</protein>
<proteinExistence type="predicted"/>
<feature type="non-terminal residue" evidence="2">
    <location>
        <position position="800"/>
    </location>
</feature>
<feature type="compositionally biased region" description="Basic and acidic residues" evidence="1">
    <location>
        <begin position="227"/>
        <end position="236"/>
    </location>
</feature>
<keyword evidence="3" id="KW-1185">Reference proteome</keyword>
<dbReference type="EMBL" id="OW152837">
    <property type="protein sequence ID" value="CAH2058394.1"/>
    <property type="molecule type" value="Genomic_DNA"/>
</dbReference>
<feature type="region of interest" description="Disordered" evidence="1">
    <location>
        <begin position="519"/>
        <end position="591"/>
    </location>
</feature>
<feature type="compositionally biased region" description="Low complexity" evidence="1">
    <location>
        <begin position="292"/>
        <end position="304"/>
    </location>
</feature>
<feature type="region of interest" description="Disordered" evidence="1">
    <location>
        <begin position="40"/>
        <end position="144"/>
    </location>
</feature>
<sequence>MSVFNELLPKIKEISNAFTKNFNEDLKESLKCFDKFEEEFQNGKSRTREKALKDKSILTTLQSINEDEVESNNTPEEKPKRKSSIKPDGADVQSNTEDETQRASKKRSKDDVDDMSSPEQEKRQKRNASVKAQSIISKQDKVNDNVLTENNIIDLMTPKRVVNVNLMQKLRREDSLEKNQSRSKRRDKDEEKENTEPVAPLVQVKQEKISLPPEPMDQESLPINVEVKQELDKDEIAMPPPAAPVPKPRRAVQKEKSEDSLEEDTGKRRTTRTRKPKRDTEVDTTIPIAPVASSRSTRASSRATRLAEAEEAPKDSRPKRTRGRKKVSESTADTDKDSQSTQDSGIGSPAEKPRPKRTRKAQKAAEGELPKEGPPKEPETASPKETKCQADVSSPILQHKAKINLKTNAKASTLQNGESERKEADAKMNSNAEAARDKIDGRDAALDRTHTINGALDTTVVLPNGVYDHAPITPKNVRNMNETVVIATSNRETIVLDKTKNLAMEATVVLERLPQATNLTEDNSLLTDDEEPNEATTPQKQPPNNQPSSAVKEKVQQFEQLASRITRTKTRAMVKKDEPAENQTPPDKVSKVALSTETLTKMNSMIFNGKASQISSSASKPKSNIPTMKPLPSSTSKLSGINKAKEAAEEFQKKEKEDARRKKEALLEAKREMQRKKREEKMAAAAAAREAAERERQAAMEAAARERMEKQAHADQGKLERLKETERRKQELARKAAETEERRRAEEQARAQRLGRRDAPRRRAAPQADARGRGVSIPLSYLCVSLPHSVCVYHARDASS</sequence>